<comment type="similarity">
    <text evidence="2 8">Belongs to the Orn/Lys/Arg decarboxylase class-II family.</text>
</comment>
<dbReference type="InterPro" id="IPR009006">
    <property type="entry name" value="Ala_racemase/Decarboxylase_C"/>
</dbReference>
<evidence type="ECO:0000256" key="4">
    <source>
        <dbReference type="ARBA" id="ARBA00023115"/>
    </source>
</evidence>
<dbReference type="Gene3D" id="3.20.20.10">
    <property type="entry name" value="Alanine racemase"/>
    <property type="match status" value="2"/>
</dbReference>
<evidence type="ECO:0000259" key="9">
    <source>
        <dbReference type="Pfam" id="PF00278"/>
    </source>
</evidence>
<feature type="domain" description="Orn/DAP/Arg decarboxylase 2 N-terminal" evidence="10">
    <location>
        <begin position="1"/>
        <end position="149"/>
    </location>
</feature>
<dbReference type="InterPro" id="IPR022657">
    <property type="entry name" value="De-COase2_CS"/>
</dbReference>
<protein>
    <submittedName>
        <fullName evidence="12">Ornithine decarboxylase</fullName>
    </submittedName>
</protein>
<evidence type="ECO:0000313" key="12">
    <source>
        <dbReference type="WBParaSite" id="ACRNAN_scaffold2065.g13804.t1"/>
    </source>
</evidence>
<dbReference type="PROSITE" id="PS00879">
    <property type="entry name" value="ODR_DC_2_2"/>
    <property type="match status" value="1"/>
</dbReference>
<evidence type="ECO:0000256" key="7">
    <source>
        <dbReference type="PIRSR" id="PIRSR600183-50"/>
    </source>
</evidence>
<evidence type="ECO:0000259" key="10">
    <source>
        <dbReference type="Pfam" id="PF02784"/>
    </source>
</evidence>
<dbReference type="PANTHER" id="PTHR11482">
    <property type="entry name" value="ARGININE/DIAMINOPIMELATE/ORNITHINE DECARBOXYLASE"/>
    <property type="match status" value="1"/>
</dbReference>
<evidence type="ECO:0000256" key="3">
    <source>
        <dbReference type="ARBA" id="ARBA00022898"/>
    </source>
</evidence>
<dbReference type="Pfam" id="PF02784">
    <property type="entry name" value="Orn_Arg_deC_N"/>
    <property type="match status" value="2"/>
</dbReference>
<comment type="cofactor">
    <cofactor evidence="1 7">
        <name>pyridoxal 5'-phosphate</name>
        <dbReference type="ChEBI" id="CHEBI:597326"/>
    </cofactor>
</comment>
<evidence type="ECO:0000256" key="1">
    <source>
        <dbReference type="ARBA" id="ARBA00001933"/>
    </source>
</evidence>
<keyword evidence="11" id="KW-1185">Reference proteome</keyword>
<feature type="domain" description="Orn/DAP/Arg decarboxylase 2 C-terminal" evidence="9">
    <location>
        <begin position="503"/>
        <end position="607"/>
    </location>
</feature>
<dbReference type="Pfam" id="PF00278">
    <property type="entry name" value="Orn_DAP_Arg_deC"/>
    <property type="match status" value="2"/>
</dbReference>
<proteinExistence type="inferred from homology"/>
<dbReference type="GO" id="GO:0004586">
    <property type="term" value="F:ornithine decarboxylase activity"/>
    <property type="evidence" value="ECO:0007669"/>
    <property type="project" value="TreeGrafter"/>
</dbReference>
<dbReference type="PANTHER" id="PTHR11482:SF6">
    <property type="entry name" value="ORNITHINE DECARBOXYLASE 1-RELATED"/>
    <property type="match status" value="1"/>
</dbReference>
<dbReference type="AlphaFoldDB" id="A0A914D855"/>
<dbReference type="InterPro" id="IPR022644">
    <property type="entry name" value="De-COase2_N"/>
</dbReference>
<name>A0A914D855_9BILA</name>
<dbReference type="InterPro" id="IPR000183">
    <property type="entry name" value="Orn/DAP/Arg_de-COase"/>
</dbReference>
<evidence type="ECO:0000256" key="8">
    <source>
        <dbReference type="RuleBase" id="RU003737"/>
    </source>
</evidence>
<evidence type="ECO:0000256" key="5">
    <source>
        <dbReference type="ARBA" id="ARBA00023239"/>
    </source>
</evidence>
<organism evidence="11 12">
    <name type="scientific">Acrobeloides nanus</name>
    <dbReference type="NCBI Taxonomy" id="290746"/>
    <lineage>
        <taxon>Eukaryota</taxon>
        <taxon>Metazoa</taxon>
        <taxon>Ecdysozoa</taxon>
        <taxon>Nematoda</taxon>
        <taxon>Chromadorea</taxon>
        <taxon>Rhabditida</taxon>
        <taxon>Tylenchina</taxon>
        <taxon>Cephalobomorpha</taxon>
        <taxon>Cephaloboidea</taxon>
        <taxon>Cephalobidae</taxon>
        <taxon>Acrobeloides</taxon>
    </lineage>
</organism>
<feature type="active site" description="Proton donor" evidence="7">
    <location>
        <position position="580"/>
    </location>
</feature>
<dbReference type="SUPFAM" id="SSF51419">
    <property type="entry name" value="PLP-binding barrel"/>
    <property type="match status" value="2"/>
</dbReference>
<dbReference type="CDD" id="cd00622">
    <property type="entry name" value="PLPDE_III_ODC"/>
    <property type="match status" value="1"/>
</dbReference>
<keyword evidence="3 7" id="KW-0663">Pyridoxal phosphate</keyword>
<dbReference type="SUPFAM" id="SSF50621">
    <property type="entry name" value="Alanine racemase C-terminal domain-like"/>
    <property type="match status" value="2"/>
</dbReference>
<dbReference type="Proteomes" id="UP000887540">
    <property type="component" value="Unplaced"/>
</dbReference>
<dbReference type="InterPro" id="IPR002433">
    <property type="entry name" value="Orn_de-COase"/>
</dbReference>
<evidence type="ECO:0000313" key="11">
    <source>
        <dbReference type="Proteomes" id="UP000887540"/>
    </source>
</evidence>
<feature type="domain" description="Orn/DAP/Arg decarboxylase 2 C-terminal" evidence="9">
    <location>
        <begin position="151"/>
        <end position="254"/>
    </location>
</feature>
<dbReference type="GO" id="GO:0005737">
    <property type="term" value="C:cytoplasm"/>
    <property type="evidence" value="ECO:0007669"/>
    <property type="project" value="TreeGrafter"/>
</dbReference>
<comment type="function">
    <text evidence="6">Catalyzes the first and rate-limiting step of polyamine biosynthesis that converts ornithine into putrescine, which is the precursor for the polyamines, spermidine and spermine. Polyamines are essential for cell proliferation and are implicated in cellular processes, ranging from DNA replication to apoptosis.</text>
</comment>
<dbReference type="InterPro" id="IPR022643">
    <property type="entry name" value="De-COase2_C"/>
</dbReference>
<accession>A0A914D855</accession>
<dbReference type="PRINTS" id="PR01182">
    <property type="entry name" value="ORNDCRBXLASE"/>
</dbReference>
<dbReference type="GO" id="GO:0033387">
    <property type="term" value="P:putrescine biosynthetic process from arginine, via ornithine"/>
    <property type="evidence" value="ECO:0007669"/>
    <property type="project" value="TreeGrafter"/>
</dbReference>
<dbReference type="PRINTS" id="PR01179">
    <property type="entry name" value="ODADCRBXLASE"/>
</dbReference>
<dbReference type="WBParaSite" id="ACRNAN_scaffold2065.g13804.t1">
    <property type="protein sequence ID" value="ACRNAN_scaffold2065.g13804.t1"/>
    <property type="gene ID" value="ACRNAN_scaffold2065.g13804"/>
</dbReference>
<sequence length="641" mass="72091">MTFDNEEELEKIKEFHQNPELILRTLPNGPKATFGKKFGCHPVQEGPKLLKKAFEMGLTVVGISFHVGNANHNDICQAIKDAKNLFDIGTKIGHKLKLLDIGGGFPGYDEVGKLCFTKIASIIKPVLDEYFPESMGVKIISEPGKYFVGSAVSVVVNIIAATKVKASRIFENPSNPDSEAYMYYVNDGHFGSFAGRLFENYRPIGEPLFDPKEPQKEYPCIIYGPTCDGKDKIEVKEKLPKMHVDDWLYYPNMGAYTKKDDDSFAIVDLKVIADRFNEWKFYLPRVEPYYAVKCSDDLVILRTIANLGYGFECASKGEIDLIFDNKLSSAEKIVYSHTIKTPSYLDHASKIGVKLMTFDNEEELEKIKELHQNPELILRILPNGPNATFGKKFGCHPVEEGPKLLKKAFEMELTVVGISFHIENHNDICQAIKDAKKLFDIGTKIGHKMKLLDIGGGFPGYDEVGKLCFTKIASIIKPVLDEYFPESMGVKIISEPGKYFVGSAVSVVVNIIAATKVKASRIFENPPNPDSEAYMYYVNDGRFGSFAGRPFPNYRPIGEPLFDPKEPQKEYPCIIYGPTCDGKDKIEIKEKLPKMHVGDWLYYPNMGSYTKVKTANFNGFKPPKYVYFLDQGTWLSSIAKN</sequence>
<evidence type="ECO:0000256" key="2">
    <source>
        <dbReference type="ARBA" id="ARBA00008872"/>
    </source>
</evidence>
<dbReference type="FunFam" id="3.20.20.10:FF:000005">
    <property type="entry name" value="Ornithine decarboxylase"/>
    <property type="match status" value="1"/>
</dbReference>
<evidence type="ECO:0000256" key="6">
    <source>
        <dbReference type="ARBA" id="ARBA00037173"/>
    </source>
</evidence>
<reference evidence="12" key="1">
    <citation type="submission" date="2022-11" db="UniProtKB">
        <authorList>
            <consortium name="WormBaseParasite"/>
        </authorList>
    </citation>
    <scope>IDENTIFICATION</scope>
</reference>
<feature type="domain" description="Orn/DAP/Arg decarboxylase 2 N-terminal" evidence="10">
    <location>
        <begin position="271"/>
        <end position="502"/>
    </location>
</feature>
<keyword evidence="5" id="KW-0456">Lyase</keyword>
<dbReference type="Gene3D" id="2.40.37.10">
    <property type="entry name" value="Lyase, Ornithine Decarboxylase, Chain A, domain 1"/>
    <property type="match status" value="2"/>
</dbReference>
<dbReference type="InterPro" id="IPR029066">
    <property type="entry name" value="PLP-binding_barrel"/>
</dbReference>
<keyword evidence="4" id="KW-0620">Polyamine biosynthesis</keyword>
<feature type="modified residue" description="N6-(pyridoxal phosphate)lysine" evidence="7">
    <location>
        <position position="293"/>
    </location>
</feature>